<feature type="transmembrane region" description="Helical" evidence="6">
    <location>
        <begin position="465"/>
        <end position="487"/>
    </location>
</feature>
<dbReference type="OrthoDB" id="9762833at2"/>
<dbReference type="InterPro" id="IPR047218">
    <property type="entry name" value="YocR/YhdH-like"/>
</dbReference>
<dbReference type="SUPFAM" id="SSF161070">
    <property type="entry name" value="SNF-like"/>
    <property type="match status" value="1"/>
</dbReference>
<dbReference type="PRINTS" id="PR00176">
    <property type="entry name" value="NANEUSMPORT"/>
</dbReference>
<gene>
    <name evidence="7" type="ORF">CK503_00105</name>
</gene>
<dbReference type="PANTHER" id="PTHR42948:SF1">
    <property type="entry name" value="TRANSPORTER"/>
    <property type="match status" value="1"/>
</dbReference>
<feature type="transmembrane region" description="Helical" evidence="6">
    <location>
        <begin position="388"/>
        <end position="407"/>
    </location>
</feature>
<comment type="caution">
    <text evidence="7">The sequence shown here is derived from an EMBL/GenBank/DDBJ whole genome shotgun (WGS) entry which is preliminary data.</text>
</comment>
<feature type="transmembrane region" description="Helical" evidence="6">
    <location>
        <begin position="321"/>
        <end position="346"/>
    </location>
</feature>
<keyword evidence="8" id="KW-1185">Reference proteome</keyword>
<dbReference type="GO" id="GO:0016020">
    <property type="term" value="C:membrane"/>
    <property type="evidence" value="ECO:0007669"/>
    <property type="project" value="UniProtKB-SubCell"/>
</dbReference>
<dbReference type="InterPro" id="IPR037272">
    <property type="entry name" value="SNS_sf"/>
</dbReference>
<evidence type="ECO:0000313" key="8">
    <source>
        <dbReference type="Proteomes" id="UP000218831"/>
    </source>
</evidence>
<dbReference type="Pfam" id="PF00209">
    <property type="entry name" value="SNF"/>
    <property type="match status" value="2"/>
</dbReference>
<keyword evidence="4 6" id="KW-1133">Transmembrane helix</keyword>
<feature type="transmembrane region" description="Helical" evidence="6">
    <location>
        <begin position="264"/>
        <end position="282"/>
    </location>
</feature>
<evidence type="ECO:0000256" key="5">
    <source>
        <dbReference type="ARBA" id="ARBA00023136"/>
    </source>
</evidence>
<reference evidence="7 8" key="1">
    <citation type="submission" date="2017-08" db="EMBL/GenBank/DDBJ databases">
        <title>Aliifodinibius alkalisoli sp. nov., isolated from saline alkaline soil.</title>
        <authorList>
            <person name="Liu D."/>
            <person name="Zhang G."/>
        </authorList>
    </citation>
    <scope>NUCLEOTIDE SEQUENCE [LARGE SCALE GENOMIC DNA]</scope>
    <source>
        <strain evidence="7 8">WN023</strain>
    </source>
</reference>
<feature type="transmembrane region" description="Helical" evidence="6">
    <location>
        <begin position="358"/>
        <end position="376"/>
    </location>
</feature>
<dbReference type="NCBIfam" id="NF037979">
    <property type="entry name" value="Na_transp"/>
    <property type="match status" value="1"/>
</dbReference>
<evidence type="ECO:0000256" key="1">
    <source>
        <dbReference type="ARBA" id="ARBA00004141"/>
    </source>
</evidence>
<dbReference type="EMBL" id="NSKE01000001">
    <property type="protein sequence ID" value="PAU95503.1"/>
    <property type="molecule type" value="Genomic_DNA"/>
</dbReference>
<dbReference type="AlphaFoldDB" id="A0A2A2GF28"/>
<dbReference type="RefSeq" id="WP_095604748.1">
    <property type="nucleotide sequence ID" value="NZ_NSKE01000001.1"/>
</dbReference>
<feature type="transmembrane region" description="Helical" evidence="6">
    <location>
        <begin position="12"/>
        <end position="32"/>
    </location>
</feature>
<accession>A0A2A2GF28</accession>
<dbReference type="CDD" id="cd10336">
    <property type="entry name" value="SLC6sbd_Tyt1-Like"/>
    <property type="match status" value="1"/>
</dbReference>
<evidence type="ECO:0000313" key="7">
    <source>
        <dbReference type="EMBL" id="PAU95503.1"/>
    </source>
</evidence>
<keyword evidence="3 6" id="KW-0812">Transmembrane</keyword>
<sequence length="500" mass="54676">MSEKNGSGDLFSTKLGLILSVLGIAVGTGNIWRFPRIAAQNGGQEGAGAFLIAWITCLFLFSIPLIIAEYGIGRNGRKGIIGSFIKLVGRKYAWMGSFIGFVSTAIMFYYSVVAGWCLYYLIESIFSTLPANMGQAETIWYGFQGSMWPSVFHAIMIGLGGLIVVKGISSIERINKILIPSLLLVVVISLIRAVTLPGSFQGLEYLFTPDWATLTQPSLWLEALTQNAWDTGAAWGLILTYGAYMRTKDDITISAFQTGIGNNIVSLLAAMTIFATVFGTLGSNMGNGEILDIMKTSGPASTGLTFMWMPQLFNEMAGGKIFAILFFLGLTFAAFSSLISMIELASRVFVDMGFPRKNATIAICITGFLLGMPSALSTDILANQDFVWAVGLMVSGAFISFAIIKFDPEKFRSTIVNTSEHKYELGKWWTVIIKYVVPVEVISLLVWWIYLSITSYAPDSWYNPLSAFSVATIAVQWGIAMGLLYLYNDKIAEKTAQGFD</sequence>
<dbReference type="PANTHER" id="PTHR42948">
    <property type="entry name" value="TRANSPORTER"/>
    <property type="match status" value="1"/>
</dbReference>
<keyword evidence="2" id="KW-0813">Transport</keyword>
<dbReference type="PROSITE" id="PS50267">
    <property type="entry name" value="NA_NEUROTRAN_SYMP_3"/>
    <property type="match status" value="1"/>
</dbReference>
<dbReference type="InterPro" id="IPR000175">
    <property type="entry name" value="Na/ntran_symport"/>
</dbReference>
<evidence type="ECO:0000256" key="6">
    <source>
        <dbReference type="SAM" id="Phobius"/>
    </source>
</evidence>
<dbReference type="Proteomes" id="UP000218831">
    <property type="component" value="Unassembled WGS sequence"/>
</dbReference>
<evidence type="ECO:0000256" key="4">
    <source>
        <dbReference type="ARBA" id="ARBA00022989"/>
    </source>
</evidence>
<comment type="subcellular location">
    <subcellularLocation>
        <location evidence="1">Membrane</location>
        <topology evidence="1">Multi-pass membrane protein</topology>
    </subcellularLocation>
</comment>
<evidence type="ECO:0000256" key="2">
    <source>
        <dbReference type="ARBA" id="ARBA00022448"/>
    </source>
</evidence>
<organism evidence="7 8">
    <name type="scientific">Fodinibius salipaludis</name>
    <dbReference type="NCBI Taxonomy" id="2032627"/>
    <lineage>
        <taxon>Bacteria</taxon>
        <taxon>Pseudomonadati</taxon>
        <taxon>Balneolota</taxon>
        <taxon>Balneolia</taxon>
        <taxon>Balneolales</taxon>
        <taxon>Balneolaceae</taxon>
        <taxon>Fodinibius</taxon>
    </lineage>
</organism>
<feature type="transmembrane region" description="Helical" evidence="6">
    <location>
        <begin position="227"/>
        <end position="244"/>
    </location>
</feature>
<protein>
    <submittedName>
        <fullName evidence="7">Sodium-dependent transporter</fullName>
    </submittedName>
</protein>
<name>A0A2A2GF28_9BACT</name>
<feature type="transmembrane region" description="Helical" evidence="6">
    <location>
        <begin position="177"/>
        <end position="195"/>
    </location>
</feature>
<feature type="transmembrane region" description="Helical" evidence="6">
    <location>
        <begin position="92"/>
        <end position="122"/>
    </location>
</feature>
<proteinExistence type="predicted"/>
<feature type="transmembrane region" description="Helical" evidence="6">
    <location>
        <begin position="52"/>
        <end position="72"/>
    </location>
</feature>
<evidence type="ECO:0000256" key="3">
    <source>
        <dbReference type="ARBA" id="ARBA00022692"/>
    </source>
</evidence>
<keyword evidence="5 6" id="KW-0472">Membrane</keyword>
<feature type="transmembrane region" description="Helical" evidence="6">
    <location>
        <begin position="428"/>
        <end position="453"/>
    </location>
</feature>
<feature type="transmembrane region" description="Helical" evidence="6">
    <location>
        <begin position="147"/>
        <end position="165"/>
    </location>
</feature>